<name>X1GQ77_9ZZZZ</name>
<dbReference type="EMBL" id="BARU01007711">
    <property type="protein sequence ID" value="GAH47000.1"/>
    <property type="molecule type" value="Genomic_DNA"/>
</dbReference>
<feature type="transmembrane region" description="Helical" evidence="1">
    <location>
        <begin position="38"/>
        <end position="63"/>
    </location>
</feature>
<keyword evidence="1" id="KW-1133">Transmembrane helix</keyword>
<sequence length="68" mass="7470">MKRLMNYFLKGLLVFVPAALTVFTIVLAFTKLDGLLKIPIPGLGLVITILVITLIGFLASNFVGKKFF</sequence>
<evidence type="ECO:0000256" key="1">
    <source>
        <dbReference type="SAM" id="Phobius"/>
    </source>
</evidence>
<organism evidence="2">
    <name type="scientific">marine sediment metagenome</name>
    <dbReference type="NCBI Taxonomy" id="412755"/>
    <lineage>
        <taxon>unclassified sequences</taxon>
        <taxon>metagenomes</taxon>
        <taxon>ecological metagenomes</taxon>
    </lineage>
</organism>
<protein>
    <submittedName>
        <fullName evidence="2">Uncharacterized protein</fullName>
    </submittedName>
</protein>
<keyword evidence="1" id="KW-0472">Membrane</keyword>
<keyword evidence="1" id="KW-0812">Transmembrane</keyword>
<dbReference type="AlphaFoldDB" id="X1GQ77"/>
<evidence type="ECO:0000313" key="2">
    <source>
        <dbReference type="EMBL" id="GAH47000.1"/>
    </source>
</evidence>
<gene>
    <name evidence="2" type="ORF">S03H2_15189</name>
</gene>
<reference evidence="2" key="1">
    <citation type="journal article" date="2014" name="Front. Microbiol.">
        <title>High frequency of phylogenetically diverse reductive dehalogenase-homologous genes in deep subseafloor sedimentary metagenomes.</title>
        <authorList>
            <person name="Kawai M."/>
            <person name="Futagami T."/>
            <person name="Toyoda A."/>
            <person name="Takaki Y."/>
            <person name="Nishi S."/>
            <person name="Hori S."/>
            <person name="Arai W."/>
            <person name="Tsubouchi T."/>
            <person name="Morono Y."/>
            <person name="Uchiyama I."/>
            <person name="Ito T."/>
            <person name="Fujiyama A."/>
            <person name="Inagaki F."/>
            <person name="Takami H."/>
        </authorList>
    </citation>
    <scope>NUCLEOTIDE SEQUENCE</scope>
    <source>
        <strain evidence="2">Expedition CK06-06</strain>
    </source>
</reference>
<proteinExistence type="predicted"/>
<comment type="caution">
    <text evidence="2">The sequence shown here is derived from an EMBL/GenBank/DDBJ whole genome shotgun (WGS) entry which is preliminary data.</text>
</comment>
<accession>X1GQ77</accession>
<feature type="non-terminal residue" evidence="2">
    <location>
        <position position="68"/>
    </location>
</feature>